<reference evidence="2 3" key="1">
    <citation type="submission" date="2017-07" db="EMBL/GenBank/DDBJ databases">
        <title>Lactobacillus curvatus MRS6 whole genome.</title>
        <authorList>
            <person name="Jans C."/>
            <person name="Lagler S."/>
            <person name="Lacroix C."/>
            <person name="Meile L."/>
            <person name="Stevens M.J.A."/>
        </authorList>
    </citation>
    <scope>NUCLEOTIDE SEQUENCE [LARGE SCALE GENOMIC DNA]</scope>
    <source>
        <strain evidence="2 3">MRS6</strain>
    </source>
</reference>
<sequence length="187" mass="19875">MNKFIKIFTVSSATLLSVVSLAQATPTHADTPDSLKSSSTGTLNIEDGSVKLSQISNLNFGDVQYANTSIHKTLSENSAANPDAKVVVNDTTAAQKNWKITAHTESGTATLTINGQEILPKTDVDVFTKATDAPYNEQIININPDTTSIDLTDAQARNGVLNNAGQIVVNVNWTLSPVTTKAANFNL</sequence>
<feature type="chain" id="PRO_5041903663" description="WxL domain-containing protein" evidence="1">
    <location>
        <begin position="25"/>
        <end position="187"/>
    </location>
</feature>
<evidence type="ECO:0000256" key="1">
    <source>
        <dbReference type="SAM" id="SignalP"/>
    </source>
</evidence>
<dbReference type="EMBL" id="CP022474">
    <property type="protein sequence ID" value="ASN59276.1"/>
    <property type="molecule type" value="Genomic_DNA"/>
</dbReference>
<gene>
    <name evidence="2" type="ORF">CG419_00885</name>
</gene>
<evidence type="ECO:0008006" key="4">
    <source>
        <dbReference type="Google" id="ProtNLM"/>
    </source>
</evidence>
<evidence type="ECO:0000313" key="3">
    <source>
        <dbReference type="Proteomes" id="UP000199749"/>
    </source>
</evidence>
<dbReference type="RefSeq" id="WP_089556217.1">
    <property type="nucleotide sequence ID" value="NZ_CP022474.1"/>
</dbReference>
<proteinExistence type="predicted"/>
<organism evidence="2 3">
    <name type="scientific">Latilactobacillus curvatus</name>
    <name type="common">Lactobacillus curvatus</name>
    <dbReference type="NCBI Taxonomy" id="28038"/>
    <lineage>
        <taxon>Bacteria</taxon>
        <taxon>Bacillati</taxon>
        <taxon>Bacillota</taxon>
        <taxon>Bacilli</taxon>
        <taxon>Lactobacillales</taxon>
        <taxon>Lactobacillaceae</taxon>
        <taxon>Latilactobacillus</taxon>
    </lineage>
</organism>
<name>A0AAC9UML6_LATCU</name>
<dbReference type="Proteomes" id="UP000199749">
    <property type="component" value="Chromosome"/>
</dbReference>
<evidence type="ECO:0000313" key="2">
    <source>
        <dbReference type="EMBL" id="ASN59276.1"/>
    </source>
</evidence>
<accession>A0AAC9UML6</accession>
<dbReference type="AlphaFoldDB" id="A0AAC9UML6"/>
<feature type="signal peptide" evidence="1">
    <location>
        <begin position="1"/>
        <end position="24"/>
    </location>
</feature>
<protein>
    <recommendedName>
        <fullName evidence="4">WxL domain-containing protein</fullName>
    </recommendedName>
</protein>
<keyword evidence="1" id="KW-0732">Signal</keyword>